<evidence type="ECO:0000256" key="1">
    <source>
        <dbReference type="SAM" id="MobiDB-lite"/>
    </source>
</evidence>
<dbReference type="EMBL" id="LJSK01000023">
    <property type="protein sequence ID" value="KPI89467.1"/>
    <property type="molecule type" value="Genomic_DNA"/>
</dbReference>
<proteinExistence type="predicted"/>
<feature type="region of interest" description="Disordered" evidence="1">
    <location>
        <begin position="1210"/>
        <end position="1236"/>
    </location>
</feature>
<sequence length="2712" mass="290642">MWWISLAKAVTDVPNIMPLPADLLRLHHAPSTRPGASPALRLGRLCTSSFTPSRSYSTAEGSGRIEGVGGKPCASPNSSFSSSALDGVERTRTPQKSLTSRRFSHRRGGRRRRDSTSSGGHAVGGKKAPRPAFKTLPSSQGEGDTQSPLSSPSPLSSRRSGQRGDASACSAHGADAEGSHYRSRAHIAASETAPSMPMMLRNGRRNAQRSTPRVARDDESAVLTVWGDASALNSREAKAHRRATSDPQGSAEPTSRPAKSMMNGTVPSTTPKGLALDTSGSAEEPSFPPPARQGLPTATPTPFFGKTNKKDCAPLRKLLRDHKTFAHNFTTLKRNSAVVASFERLGAEALARSGLLEALAAIFMPAEETKQASVVDATSSARLVLEHLGGASLPSAASPASDKSDEIATLEVSQRVICWLDSPIEAPPLTAAEMTASVEEELAQFEAMMTRVNGGALRSGPPAAAQYGEHKEVQLNGAHVQWYVHWGQQQQELQTQKPLGTSHSVSTPPVSRCMSQWYDRHVLLSQVLLTHFSGVSPALAPEGRKHSRASRPGDDDASRADWRSLPRTGTLLGVEARDLNANRERGQPPTRPDQTLSSETRALFDALYDLLKTVRKFKLAEEGVRLMASPSMTGAIRGCRNSTAEAASALLSAERVNEPTTSPDADERCAAAEGGESVSTETAFAQLQRALVHAQHAEATTTNVAPSANPQKAEPLDDAVTSTAYEAASAARMRARNAGDKWRSLVSQVDVLSKAQEKTKPMEEQSPDAFTAILLSSSSSPSPTAADHRRPVANTRLYTVSALDLLLSVLLRCLLFYVPALPYSLSLGVFECLTEPWIAKRQIVVVSQWITQFAVTSLLTSCTTIEGSGNDCDSLSFPSGSSTQLADTIGHTHLMHHHITFVIRTVVKSLRLLCWPTLFDYGSTVVQRLFRLPTMTASPASASNGAHAWRDAVAVLESNPDHQCTGYALLLFFIAVVDRIGVLSTTPLIVTARSHTHPCAERNKSNINNSDIDGLDRASSRLSCLQSPQQHYFMLACFQLLDIDRFLTGQFNKKGREEELNIARFFSMHSRNSSLPSPSSCTQTCLLQLTSLHGLARQTFCTFRQPLIEVWPTMSPRNLQVLWDAFRYSIVAPVASVLLHTQGLLGESVEATEREFLLKVAETAEWQASAPVLRYFSFKATPAVRRMMWADVAAELANFPEQMKAVLQVSGDTETRSASQDRPSQKGGAATCAEDAEHNEKRAADALRACRAEFSELALMCAWLLVAEEQPFDVTVVPSADASATTTCAATGACKDRIQRAFTTCVKRILAVWTEAGTAAVAGRRFLALLTFRSAAKPTEAELSNKETMPDAFLVQLLRVIKAQVWTADLESLVQTWGAQTEFVQQQQRTLMPASPPPVSEGASTDSPGNTEFKSGEVDNSANQVRTMRCLDGLSGADASIRGWWRLLQAEDAELPSMHIYLLEVFVELRRIVVSREGQANIKYSSSESRESAVIQPMTKLSEPLTQSSRGERCEAHSQTETVFGQVGAAAAGESKLHEVVVKEHGDDIGVDAAVQESTATGACFSSAELVVILRLLASISTRGGLTTASYFVGASANSKGTSGGGGAPAAASAGSRSGSILEALFRVAAHSVSATTAAAAATSSSATSSQGGNATVSTVLLSNTLSPEESGAASGSHAAFCSIADVQHAIDSIEKALLDSISANATFLPAASLLEAAWLGLYSLSSLSEAFQAACISVVPKSASSARASAKRDGCIDASHRLPSSLRTASSEWLKTLHKDVCASAHTRLMCCLLLYRHYNVLRQSGVPDACSRNADETAYLHVAPARLWSQVASPSVLVDESLLKLELLADFFALIRRSCVESLVLVLKAETSAAADDEGVASKNNDRSSAVVERSCSAKGMPSESLSEAVLDAAATATPAVKTVSAKHTPEMLLKGHARHFLQVFVLASELHDHLSVYEARRASLLLADERPTPSPGEIAEGDQQTLMQLYAALLAAAEAFLPFNERSCSTEVAQMVSIITWRMRHLGLLRLGGPLSLQHNGLADRTASRDDGDEGAAAGVIASTSLAAVKAPALTTAACLPGHANYGTYLLRRYCAVLQALIPCAYAEVLAYSKELTPYLLRLLAIISAKVAAERAMRGILMPSTLTGMVEPAERASELSISASNDLRTSIVGEGQSRGGGDAVVHAHRRADSITSHFKRTTSGSSSTSTLTPPFAAMPTWPLMPLEALLHRAASSPALVQRHGELLCALAVLAPELSAALTPISSLWRDSRHTFSPRGLELAFMSLAACARTHRQQSQEELYRRDGVSLLATSMASGNGGAVQETAAGRTDRMRRSASHDLPNPTRRGEQPPSFTSIASPTVRIGEMCVADMPHCGDLLGKRQQHQKQHHVPIYRSVGVLTPMREAPPQLRRAWVALARRVLDGDSGSPAADLVYSDADASNTVSSCTSLWVMALHCGGVVGVAETQLFEQLLASFVFSPVSQRAQGGLREEYHDALQQEKDDTRVARLDAMGWTLLVEACASASGHCSRQGYRLLLKDALTDFLNKLELSRYSGVVGCRPSHPVGELSSSIGPALCGLLEAIPKLFIEDLEFWEAVVRRAVVRCCDGLDRAGRSCNANGSVPTGSLLAEEWSEQWRRSFNFAVASAGHGSLAFPDDWTDRDHRVVADATVESMEQSIRGLKQTLPASVASVRAVEEDNETPHGDAAK</sequence>
<feature type="compositionally biased region" description="Polar residues" evidence="1">
    <location>
        <begin position="262"/>
        <end position="271"/>
    </location>
</feature>
<gene>
    <name evidence="2" type="ORF">ABL78_1431</name>
</gene>
<evidence type="ECO:0000313" key="3">
    <source>
        <dbReference type="Proteomes" id="UP000038009"/>
    </source>
</evidence>
<dbReference type="OrthoDB" id="246739at2759"/>
<feature type="compositionally biased region" description="Polar residues" evidence="1">
    <location>
        <begin position="1402"/>
        <end position="1419"/>
    </location>
</feature>
<feature type="region of interest" description="Disordered" evidence="1">
    <location>
        <begin position="51"/>
        <end position="218"/>
    </location>
</feature>
<reference evidence="2 3" key="1">
    <citation type="journal article" date="2015" name="PLoS Pathog.">
        <title>Leptomonas seymouri: Adaptations to the Dixenous Life Cycle Analyzed by Genome Sequencing, Transcriptome Profiling and Co-infection with Leishmania donovani.</title>
        <authorList>
            <person name="Kraeva N."/>
            <person name="Butenko A."/>
            <person name="Hlavacova J."/>
            <person name="Kostygov A."/>
            <person name="Myskova J."/>
            <person name="Grybchuk D."/>
            <person name="Lestinova T."/>
            <person name="Votypka J."/>
            <person name="Volf P."/>
            <person name="Opperdoes F."/>
            <person name="Flegontov P."/>
            <person name="Lukes J."/>
            <person name="Yurchenko V."/>
        </authorList>
    </citation>
    <scope>NUCLEOTIDE SEQUENCE [LARGE SCALE GENOMIC DNA]</scope>
    <source>
        <strain evidence="2 3">ATCC 30220</strain>
    </source>
</reference>
<feature type="compositionally biased region" description="Basic residues" evidence="1">
    <location>
        <begin position="102"/>
        <end position="113"/>
    </location>
</feature>
<keyword evidence="3" id="KW-1185">Reference proteome</keyword>
<evidence type="ECO:0000313" key="2">
    <source>
        <dbReference type="EMBL" id="KPI89467.1"/>
    </source>
</evidence>
<dbReference type="Proteomes" id="UP000038009">
    <property type="component" value="Unassembled WGS sequence"/>
</dbReference>
<feature type="region of interest" description="Disordered" evidence="1">
    <location>
        <begin position="2319"/>
        <end position="2361"/>
    </location>
</feature>
<feature type="compositionally biased region" description="Polar residues" evidence="1">
    <location>
        <begin position="136"/>
        <end position="146"/>
    </location>
</feature>
<feature type="region of interest" description="Disordered" evidence="1">
    <location>
        <begin position="538"/>
        <end position="598"/>
    </location>
</feature>
<feature type="compositionally biased region" description="Low complexity" evidence="1">
    <location>
        <begin position="147"/>
        <end position="159"/>
    </location>
</feature>
<organism evidence="2 3">
    <name type="scientific">Leptomonas seymouri</name>
    <dbReference type="NCBI Taxonomy" id="5684"/>
    <lineage>
        <taxon>Eukaryota</taxon>
        <taxon>Discoba</taxon>
        <taxon>Euglenozoa</taxon>
        <taxon>Kinetoplastea</taxon>
        <taxon>Metakinetoplastina</taxon>
        <taxon>Trypanosomatida</taxon>
        <taxon>Trypanosomatidae</taxon>
        <taxon>Leishmaniinae</taxon>
        <taxon>Leptomonas</taxon>
    </lineage>
</organism>
<feature type="compositionally biased region" description="Basic and acidic residues" evidence="1">
    <location>
        <begin position="551"/>
        <end position="564"/>
    </location>
</feature>
<feature type="region of interest" description="Disordered" evidence="1">
    <location>
        <begin position="233"/>
        <end position="307"/>
    </location>
</feature>
<accession>A0A0N0P8F6</accession>
<feature type="compositionally biased region" description="Polar residues" evidence="1">
    <location>
        <begin position="51"/>
        <end position="60"/>
    </location>
</feature>
<dbReference type="VEuPathDB" id="TriTrypDB:Lsey_0023_0240"/>
<comment type="caution">
    <text evidence="2">The sequence shown here is derived from an EMBL/GenBank/DDBJ whole genome shotgun (WGS) entry which is preliminary data.</text>
</comment>
<dbReference type="CDD" id="cd23670">
    <property type="entry name" value="MPSS1_C"/>
    <property type="match status" value="1"/>
</dbReference>
<dbReference type="OMA" id="LATMCAW"/>
<feature type="compositionally biased region" description="Basic and acidic residues" evidence="1">
    <location>
        <begin position="2333"/>
        <end position="2342"/>
    </location>
</feature>
<protein>
    <submittedName>
        <fullName evidence="2">Uncharacterized protein</fullName>
    </submittedName>
</protein>
<feature type="compositionally biased region" description="Polar residues" evidence="1">
    <location>
        <begin position="1210"/>
        <end position="1222"/>
    </location>
</feature>
<name>A0A0N0P8F6_LEPSE</name>
<feature type="region of interest" description="Disordered" evidence="1">
    <location>
        <begin position="1388"/>
        <end position="1419"/>
    </location>
</feature>
<feature type="compositionally biased region" description="Basic and acidic residues" evidence="1">
    <location>
        <begin position="575"/>
        <end position="586"/>
    </location>
</feature>